<keyword evidence="2" id="KW-0732">Signal</keyword>
<dbReference type="AlphaFoldDB" id="H9B958"/>
<evidence type="ECO:0000256" key="1">
    <source>
        <dbReference type="SAM" id="Phobius"/>
    </source>
</evidence>
<feature type="signal peptide" evidence="2">
    <location>
        <begin position="1"/>
        <end position="25"/>
    </location>
</feature>
<proteinExistence type="evidence at transcript level"/>
<dbReference type="VEuPathDB" id="ToxoDB:ETH2_1443700"/>
<keyword evidence="1" id="KW-1133">Transmembrane helix</keyword>
<sequence>MTYVGLLACYAGLLASAAAPHFSSAISLRAGTATSQKSSLRTNLFASGQDLLRTTTAPTANEKTQDCLEIINTLRKENLQDLLGTLTKAEESDVTASLKKIKIEGSDELSTAKIAAKLAGSDAQNCESGESANAKTYPGLVIPFPHTTDFDCNTLIQATYTAGLDHLKQSNFEPSTGTYDVDKTPINNVDASNVAFLLSAKSTKVSCAATEDCAGGHDVLFCYFIDPLQSGDQAFTTELYNALWGLEAGAASISVPSVATILLVLALGIWN</sequence>
<keyword evidence="1" id="KW-0812">Transmembrane</keyword>
<reference evidence="3" key="1">
    <citation type="journal article" date="2012" name="BMC Genomics">
        <title>Characterisation of full-length cDNA sequences provides insights into the Eimeria tenella transcriptome.</title>
        <authorList>
            <person name="Amiruddin N."/>
            <person name="Lee X.W."/>
            <person name="Blake D.P."/>
            <person name="Suzuki Y."/>
            <person name="Tay Y.L."/>
            <person name="Lim L.S."/>
            <person name="Tomley F.M."/>
            <person name="Watanabe J."/>
            <person name="Sugimoto C."/>
            <person name="Wan K.L."/>
        </authorList>
    </citation>
    <scope>NUCLEOTIDE SEQUENCE</scope>
    <source>
        <strain evidence="3">Houghton</strain>
    </source>
</reference>
<accession>H9B958</accession>
<feature type="chain" id="PRO_5003618672" description="SAG family member" evidence="2">
    <location>
        <begin position="26"/>
        <end position="271"/>
    </location>
</feature>
<evidence type="ECO:0000313" key="3">
    <source>
        <dbReference type="EMBL" id="AET50518.1"/>
    </source>
</evidence>
<dbReference type="VEuPathDB" id="ToxoDB:ETH_00008720"/>
<protein>
    <recommendedName>
        <fullName evidence="4">SAG family member</fullName>
    </recommendedName>
</protein>
<keyword evidence="1" id="KW-0472">Membrane</keyword>
<feature type="transmembrane region" description="Helical" evidence="1">
    <location>
        <begin position="248"/>
        <end position="270"/>
    </location>
</feature>
<evidence type="ECO:0000256" key="2">
    <source>
        <dbReference type="SAM" id="SignalP"/>
    </source>
</evidence>
<evidence type="ECO:0008006" key="4">
    <source>
        <dbReference type="Google" id="ProtNLM"/>
    </source>
</evidence>
<name>H9B958_EIMTE</name>
<organism evidence="3">
    <name type="scientific">Eimeria tenella</name>
    <name type="common">Coccidian parasite</name>
    <dbReference type="NCBI Taxonomy" id="5802"/>
    <lineage>
        <taxon>Eukaryota</taxon>
        <taxon>Sar</taxon>
        <taxon>Alveolata</taxon>
        <taxon>Apicomplexa</taxon>
        <taxon>Conoidasida</taxon>
        <taxon>Coccidia</taxon>
        <taxon>Eucoccidiorida</taxon>
        <taxon>Eimeriorina</taxon>
        <taxon>Eimeriidae</taxon>
        <taxon>Eimeria</taxon>
    </lineage>
</organism>
<dbReference type="EMBL" id="JN987295">
    <property type="protein sequence ID" value="AET50518.1"/>
    <property type="molecule type" value="mRNA"/>
</dbReference>